<feature type="binding site" evidence="4">
    <location>
        <position position="98"/>
    </location>
    <ligand>
        <name>pyridoxal 5'-phosphate</name>
        <dbReference type="ChEBI" id="CHEBI:597326"/>
    </ligand>
</feature>
<feature type="binding site" evidence="4">
    <location>
        <position position="251"/>
    </location>
    <ligand>
        <name>pyridoxal 5'-phosphate</name>
        <dbReference type="ChEBI" id="CHEBI:597326"/>
    </ligand>
</feature>
<dbReference type="NCBIfam" id="TIGR01814">
    <property type="entry name" value="kynureninase"/>
    <property type="match status" value="1"/>
</dbReference>
<protein>
    <recommendedName>
        <fullName evidence="4 5">Kynureninase</fullName>
        <ecNumber evidence="4 5">3.7.1.3</ecNumber>
    </recommendedName>
    <alternativeName>
        <fullName evidence="4">L-kynurenine hydrolase</fullName>
    </alternativeName>
</protein>
<comment type="subunit">
    <text evidence="4 6">Homodimer.</text>
</comment>
<dbReference type="GO" id="GO:0030429">
    <property type="term" value="F:kynureninase activity"/>
    <property type="evidence" value="ECO:0007669"/>
    <property type="project" value="UniProtKB-EC"/>
</dbReference>
<comment type="similarity">
    <text evidence="4 6">Belongs to the kynureninase family.</text>
</comment>
<keyword evidence="8" id="KW-1185">Reference proteome</keyword>
<dbReference type="PANTHER" id="PTHR14084:SF0">
    <property type="entry name" value="KYNURENINASE"/>
    <property type="match status" value="1"/>
</dbReference>
<dbReference type="InterPro" id="IPR015421">
    <property type="entry name" value="PyrdxlP-dep_Trfase_major"/>
</dbReference>
<feature type="binding site" evidence="4">
    <location>
        <position position="222"/>
    </location>
    <ligand>
        <name>pyridoxal 5'-phosphate</name>
        <dbReference type="ChEBI" id="CHEBI:597326"/>
    </ligand>
</feature>
<feature type="binding site" evidence="4">
    <location>
        <position position="277"/>
    </location>
    <ligand>
        <name>pyridoxal 5'-phosphate</name>
        <dbReference type="ChEBI" id="CHEBI:597326"/>
    </ligand>
</feature>
<dbReference type="Gene3D" id="3.90.1150.10">
    <property type="entry name" value="Aspartate Aminotransferase, domain 1"/>
    <property type="match status" value="1"/>
</dbReference>
<keyword evidence="1 4" id="KW-0662">Pyridine nucleotide biosynthesis</keyword>
<proteinExistence type="inferred from homology"/>
<accession>A0ABW3H8B3</accession>
<comment type="catalytic activity">
    <reaction evidence="6">
        <text>3-hydroxy-L-kynurenine + H2O = 3-hydroxyanthranilate + L-alanine + H(+)</text>
        <dbReference type="Rhea" id="RHEA:25143"/>
        <dbReference type="ChEBI" id="CHEBI:15377"/>
        <dbReference type="ChEBI" id="CHEBI:15378"/>
        <dbReference type="ChEBI" id="CHEBI:36559"/>
        <dbReference type="ChEBI" id="CHEBI:57972"/>
        <dbReference type="ChEBI" id="CHEBI:58125"/>
        <dbReference type="EC" id="3.7.1.3"/>
    </reaction>
</comment>
<gene>
    <name evidence="4 7" type="primary">kynU</name>
    <name evidence="7" type="ORF">ACFQ1E_13765</name>
</gene>
<feature type="binding site" evidence="4">
    <location>
        <position position="168"/>
    </location>
    <ligand>
        <name>pyridoxal 5'-phosphate</name>
        <dbReference type="ChEBI" id="CHEBI:597326"/>
    </ligand>
</feature>
<comment type="catalytic activity">
    <reaction evidence="4 6">
        <text>L-kynurenine + H2O = anthranilate + L-alanine + H(+)</text>
        <dbReference type="Rhea" id="RHEA:16813"/>
        <dbReference type="ChEBI" id="CHEBI:15377"/>
        <dbReference type="ChEBI" id="CHEBI:15378"/>
        <dbReference type="ChEBI" id="CHEBI:16567"/>
        <dbReference type="ChEBI" id="CHEBI:57959"/>
        <dbReference type="ChEBI" id="CHEBI:57972"/>
        <dbReference type="EC" id="3.7.1.3"/>
    </reaction>
</comment>
<comment type="pathway">
    <text evidence="4 6">Cofactor biosynthesis; NAD(+) biosynthesis; quinolinate from L-kynurenine: step 2/3.</text>
</comment>
<dbReference type="InterPro" id="IPR010111">
    <property type="entry name" value="Kynureninase"/>
</dbReference>
<evidence type="ECO:0000256" key="4">
    <source>
        <dbReference type="HAMAP-Rule" id="MF_01970"/>
    </source>
</evidence>
<sequence>MTDLSRTAANLDLADPLAGFRDRFRLREGLIYLDGNSLGALPRATPGRMADAVAREWGEGLITSWLGAEWSTAPRRIGDKIARLLGARPGEVIVADSTSINIFKALTAALSLRPERSVILSEKTNFPTDVYMMQGIEAFSGGRVRSVTVAPDAVLDALDENVAVLLLTQVHYKSGLVRDMAEVTRRAQQAGALVVWDLSHSAGAIPVDLNGANADFAIGCGYKFLNGGPGAPAYLFAAARHHGAMPVLSGWFGHARPFDFDEDYAPAPGIERFLCGTPQVLGLTALECGVDLMLEADMAEVRRKSLRLGELFVEAMAPLCRDHGFALASPADADRRGSQVAYSHPQGYAMIQALKELDVVADFRAPDVLRFGLTPLYLRYADVVETVARLETVCRTRAWDKPAYRERAAVT</sequence>
<evidence type="ECO:0000256" key="2">
    <source>
        <dbReference type="ARBA" id="ARBA00022801"/>
    </source>
</evidence>
<evidence type="ECO:0000256" key="6">
    <source>
        <dbReference type="PIRNR" id="PIRNR038800"/>
    </source>
</evidence>
<evidence type="ECO:0000313" key="7">
    <source>
        <dbReference type="EMBL" id="MFD0947412.1"/>
    </source>
</evidence>
<evidence type="ECO:0000256" key="1">
    <source>
        <dbReference type="ARBA" id="ARBA00022642"/>
    </source>
</evidence>
<comment type="caution">
    <text evidence="7">The sequence shown here is derived from an EMBL/GenBank/DDBJ whole genome shotgun (WGS) entry which is preliminary data.</text>
</comment>
<feature type="binding site" evidence="4">
    <location>
        <position position="99"/>
    </location>
    <ligand>
        <name>pyridoxal 5'-phosphate</name>
        <dbReference type="ChEBI" id="CHEBI:597326"/>
    </ligand>
</feature>
<feature type="modified residue" description="N6-(pyridoxal phosphate)lysine" evidence="4">
    <location>
        <position position="223"/>
    </location>
</feature>
<comment type="function">
    <text evidence="4 6">Catalyzes the cleavage of L-kynurenine (L-Kyn) and L-3-hydroxykynurenine (L-3OHKyn) into anthranilic acid (AA) and 3-hydroxyanthranilic acid (3-OHAA), respectively.</text>
</comment>
<keyword evidence="3 4" id="KW-0663">Pyridoxal phosphate</keyword>
<evidence type="ECO:0000256" key="5">
    <source>
        <dbReference type="NCBIfam" id="TIGR01814"/>
    </source>
</evidence>
<dbReference type="HAMAP" id="MF_01970">
    <property type="entry name" value="Kynureninase"/>
    <property type="match status" value="1"/>
</dbReference>
<evidence type="ECO:0000313" key="8">
    <source>
        <dbReference type="Proteomes" id="UP001596977"/>
    </source>
</evidence>
<comment type="pathway">
    <text evidence="4 6">Amino-acid degradation; L-kynurenine degradation; L-alanine and anthranilate from L-kynurenine: step 1/1.</text>
</comment>
<dbReference type="InterPro" id="IPR015422">
    <property type="entry name" value="PyrdxlP-dep_Trfase_small"/>
</dbReference>
<dbReference type="EMBL" id="JBHTJG010000006">
    <property type="protein sequence ID" value="MFD0947412.1"/>
    <property type="molecule type" value="Genomic_DNA"/>
</dbReference>
<feature type="binding site" evidence="4">
    <location>
        <position position="200"/>
    </location>
    <ligand>
        <name>pyridoxal 5'-phosphate</name>
        <dbReference type="ChEBI" id="CHEBI:597326"/>
    </ligand>
</feature>
<dbReference type="RefSeq" id="WP_264944794.1">
    <property type="nucleotide sequence ID" value="NZ_JAPDRA010000006.1"/>
</dbReference>
<name>A0ABW3H8B3_9SPHN</name>
<reference evidence="8" key="1">
    <citation type="journal article" date="2019" name="Int. J. Syst. Evol. Microbiol.">
        <title>The Global Catalogue of Microorganisms (GCM) 10K type strain sequencing project: providing services to taxonomists for standard genome sequencing and annotation.</title>
        <authorList>
            <consortium name="The Broad Institute Genomics Platform"/>
            <consortium name="The Broad Institute Genome Sequencing Center for Infectious Disease"/>
            <person name="Wu L."/>
            <person name="Ma J."/>
        </authorList>
    </citation>
    <scope>NUCLEOTIDE SEQUENCE [LARGE SCALE GENOMIC DNA]</scope>
    <source>
        <strain evidence="8">CCUG 62982</strain>
    </source>
</reference>
<dbReference type="SUPFAM" id="SSF53383">
    <property type="entry name" value="PLP-dependent transferases"/>
    <property type="match status" value="1"/>
</dbReference>
<dbReference type="InterPro" id="IPR015424">
    <property type="entry name" value="PyrdxlP-dep_Trfase"/>
</dbReference>
<dbReference type="EC" id="3.7.1.3" evidence="4 5"/>
<organism evidence="7 8">
    <name type="scientific">Sphingomonas canadensis</name>
    <dbReference type="NCBI Taxonomy" id="1219257"/>
    <lineage>
        <taxon>Bacteria</taxon>
        <taxon>Pseudomonadati</taxon>
        <taxon>Pseudomonadota</taxon>
        <taxon>Alphaproteobacteria</taxon>
        <taxon>Sphingomonadales</taxon>
        <taxon>Sphingomonadaceae</taxon>
        <taxon>Sphingomonas</taxon>
    </lineage>
</organism>
<comment type="cofactor">
    <cofactor evidence="4 6">
        <name>pyridoxal 5'-phosphate</name>
        <dbReference type="ChEBI" id="CHEBI:597326"/>
    </cofactor>
</comment>
<dbReference type="Gene3D" id="3.40.640.10">
    <property type="entry name" value="Type I PLP-dependent aspartate aminotransferase-like (Major domain)"/>
    <property type="match status" value="1"/>
</dbReference>
<feature type="binding site" evidence="4">
    <location>
        <position position="197"/>
    </location>
    <ligand>
        <name>pyridoxal 5'-phosphate</name>
        <dbReference type="ChEBI" id="CHEBI:597326"/>
    </ligand>
</feature>
<dbReference type="Pfam" id="PF22580">
    <property type="entry name" value="KYNU_C"/>
    <property type="match status" value="1"/>
</dbReference>
<dbReference type="PIRSF" id="PIRSF038800">
    <property type="entry name" value="KYNU"/>
    <property type="match status" value="1"/>
</dbReference>
<feature type="binding site" evidence="4">
    <location>
        <begin position="126"/>
        <end position="129"/>
    </location>
    <ligand>
        <name>pyridoxal 5'-phosphate</name>
        <dbReference type="ChEBI" id="CHEBI:597326"/>
    </ligand>
</feature>
<keyword evidence="2 4" id="KW-0378">Hydrolase</keyword>
<evidence type="ECO:0000256" key="3">
    <source>
        <dbReference type="ARBA" id="ARBA00022898"/>
    </source>
</evidence>
<dbReference type="PANTHER" id="PTHR14084">
    <property type="entry name" value="KYNURENINASE"/>
    <property type="match status" value="1"/>
</dbReference>
<dbReference type="Proteomes" id="UP001596977">
    <property type="component" value="Unassembled WGS sequence"/>
</dbReference>